<comment type="caution">
    <text evidence="1">The sequence shown here is derived from an EMBL/GenBank/DDBJ whole genome shotgun (WGS) entry which is preliminary data.</text>
</comment>
<dbReference type="RefSeq" id="WP_036619879.1">
    <property type="nucleotide sequence ID" value="NZ_JAKOBR010000004.1"/>
</dbReference>
<keyword evidence="3" id="KW-1185">Reference proteome</keyword>
<dbReference type="Proteomes" id="UP000029278">
    <property type="component" value="Unassembled WGS sequence"/>
</dbReference>
<accession>A0A090ZJN9</accession>
<name>A0A090ZJN9_PAEMA</name>
<dbReference type="Pfam" id="PF14107">
    <property type="entry name" value="DUF4280"/>
    <property type="match status" value="1"/>
</dbReference>
<reference evidence="1 3" key="1">
    <citation type="submission" date="2014-04" db="EMBL/GenBank/DDBJ databases">
        <authorList>
            <person name="Bishop-Lilly K.A."/>
            <person name="Broomall S.M."/>
            <person name="Chain P.S."/>
            <person name="Chertkov O."/>
            <person name="Coyne S.R."/>
            <person name="Daligault H.E."/>
            <person name="Davenport K.W."/>
            <person name="Erkkila T."/>
            <person name="Frey K.G."/>
            <person name="Gibbons H.S."/>
            <person name="Gu W."/>
            <person name="Jaissle J."/>
            <person name="Johnson S.L."/>
            <person name="Koroleva G.I."/>
            <person name="Ladner J.T."/>
            <person name="Lo C.-C."/>
            <person name="Minogue T.D."/>
            <person name="Munk C."/>
            <person name="Palacios G.F."/>
            <person name="Redden C.L."/>
            <person name="Rosenzweig C.N."/>
            <person name="Scholz M.B."/>
            <person name="Teshima H."/>
            <person name="Xu Y."/>
        </authorList>
    </citation>
    <scope>NUCLEOTIDE SEQUENCE [LARGE SCALE GENOMIC DNA]</scope>
    <source>
        <strain evidence="1 3">8244</strain>
    </source>
</reference>
<dbReference type="EMBL" id="WNZZ01000003">
    <property type="protein sequence ID" value="MUG21857.1"/>
    <property type="molecule type" value="Genomic_DNA"/>
</dbReference>
<dbReference type="HOGENOM" id="CLU_1276589_0_0_9"/>
<dbReference type="STRING" id="44252.DJ90_834"/>
<reference evidence="2 4" key="2">
    <citation type="submission" date="2019-11" db="EMBL/GenBank/DDBJ databases">
        <title>Draft genome sequences of five Paenibacillus species of dairy origin.</title>
        <authorList>
            <person name="Olajide A.M."/>
            <person name="Chen S."/>
            <person name="Lapointe G."/>
        </authorList>
    </citation>
    <scope>NUCLEOTIDE SEQUENCE [LARGE SCALE GENOMIC DNA]</scope>
    <source>
        <strain evidence="2 4">3CT49</strain>
    </source>
</reference>
<dbReference type="OrthoDB" id="2565645at2"/>
<gene>
    <name evidence="1" type="ORF">DJ90_834</name>
    <name evidence="2" type="ORF">GNQ08_05360</name>
</gene>
<sequence>MSVPPNWSFLKPKTIQQLTVEERWRSEETYVTRGAYMYCTMGTHEDVLNLTQDHGVYVNGQPLMTVKDCVVASSEHVTGNVEFDVPGNKVDGNIYSFGFCRSLFHPQKVAEILGTPLGQPGGPPVADSSYIYDIDPETETLLPGQKKIYPCVPKFDLIEHLTGIPAGEPVWSNGSPNVKIQGVPALTTSSCLFCRWGGAIKFLTNGMDPAPYELLPGGVK</sequence>
<dbReference type="GeneID" id="77011590"/>
<dbReference type="EMBL" id="JMQA01000018">
    <property type="protein sequence ID" value="KFN10485.1"/>
    <property type="molecule type" value="Genomic_DNA"/>
</dbReference>
<evidence type="ECO:0000313" key="2">
    <source>
        <dbReference type="EMBL" id="MUG21857.1"/>
    </source>
</evidence>
<dbReference type="AlphaFoldDB" id="A0A090ZJN9"/>
<organism evidence="1 3">
    <name type="scientific">Paenibacillus macerans</name>
    <name type="common">Bacillus macerans</name>
    <dbReference type="NCBI Taxonomy" id="44252"/>
    <lineage>
        <taxon>Bacteria</taxon>
        <taxon>Bacillati</taxon>
        <taxon>Bacillota</taxon>
        <taxon>Bacilli</taxon>
        <taxon>Bacillales</taxon>
        <taxon>Paenibacillaceae</taxon>
        <taxon>Paenibacillus</taxon>
    </lineage>
</organism>
<proteinExistence type="predicted"/>
<protein>
    <submittedName>
        <fullName evidence="2">DUF4280 domain-containing protein</fullName>
    </submittedName>
</protein>
<dbReference type="InterPro" id="IPR025460">
    <property type="entry name" value="DUF4280"/>
</dbReference>
<evidence type="ECO:0000313" key="3">
    <source>
        <dbReference type="Proteomes" id="UP000029278"/>
    </source>
</evidence>
<evidence type="ECO:0000313" key="4">
    <source>
        <dbReference type="Proteomes" id="UP000442469"/>
    </source>
</evidence>
<evidence type="ECO:0000313" key="1">
    <source>
        <dbReference type="EMBL" id="KFN10485.1"/>
    </source>
</evidence>
<dbReference type="Proteomes" id="UP000442469">
    <property type="component" value="Unassembled WGS sequence"/>
</dbReference>